<reference evidence="3 6" key="2">
    <citation type="submission" date="2019-08" db="EMBL/GenBank/DDBJ databases">
        <title>The genome sequence of a newly discovered highly antifungal drug resistant Aspergillus species, Aspergillus tanneri NIH 1004.</title>
        <authorList>
            <person name="Mounaud S."/>
            <person name="Singh I."/>
            <person name="Joardar V."/>
            <person name="Pakala S."/>
            <person name="Pakala S."/>
            <person name="Venepally P."/>
            <person name="Chung J.K."/>
            <person name="Losada L."/>
            <person name="Nierman W.C."/>
        </authorList>
    </citation>
    <scope>NUCLEOTIDE SEQUENCE [LARGE SCALE GENOMIC DNA]</scope>
    <source>
        <strain evidence="3 6">NIH1004</strain>
    </source>
</reference>
<reference evidence="4 5" key="1">
    <citation type="submission" date="2019-03" db="EMBL/GenBank/DDBJ databases">
        <title>The genome sequence of a newly discovered highly antifungal drug resistant Aspergillus species, Aspergillus tanneri NIH 1004.</title>
        <authorList>
            <person name="Mounaud S."/>
            <person name="Singh I."/>
            <person name="Joardar V."/>
            <person name="Pakala S."/>
            <person name="Pakala S."/>
            <person name="Venepally P."/>
            <person name="Hoover J."/>
            <person name="Nierman W."/>
            <person name="Chung J."/>
            <person name="Losada L."/>
        </authorList>
    </citation>
    <scope>NUCLEOTIDE SEQUENCE [LARGE SCALE GENOMIC DNA]</scope>
    <source>
        <strain evidence="4 5">NIH1004</strain>
    </source>
</reference>
<feature type="compositionally biased region" description="Polar residues" evidence="1">
    <location>
        <begin position="62"/>
        <end position="71"/>
    </location>
</feature>
<feature type="compositionally biased region" description="Basic residues" evidence="1">
    <location>
        <begin position="577"/>
        <end position="588"/>
    </location>
</feature>
<dbReference type="EMBL" id="QUQM01000003">
    <property type="protein sequence ID" value="KAA8649037.1"/>
    <property type="molecule type" value="Genomic_DNA"/>
</dbReference>
<dbReference type="EMBL" id="SOSA01000288">
    <property type="protein sequence ID" value="THC93085.1"/>
    <property type="molecule type" value="Genomic_DNA"/>
</dbReference>
<keyword evidence="5" id="KW-1185">Reference proteome</keyword>
<keyword evidence="2" id="KW-0472">Membrane</keyword>
<evidence type="ECO:0000313" key="6">
    <source>
        <dbReference type="Proteomes" id="UP000324241"/>
    </source>
</evidence>
<feature type="compositionally biased region" description="Low complexity" evidence="1">
    <location>
        <begin position="1049"/>
        <end position="1064"/>
    </location>
</feature>
<accession>A0A4S3JDF9</accession>
<dbReference type="VEuPathDB" id="FungiDB:EYZ11_007451"/>
<evidence type="ECO:0000313" key="3">
    <source>
        <dbReference type="EMBL" id="KAA8649037.1"/>
    </source>
</evidence>
<feature type="region of interest" description="Disordered" evidence="1">
    <location>
        <begin position="365"/>
        <end position="389"/>
    </location>
</feature>
<dbReference type="GeneID" id="54327630"/>
<feature type="region of interest" description="Disordered" evidence="1">
    <location>
        <begin position="542"/>
        <end position="628"/>
    </location>
</feature>
<dbReference type="Proteomes" id="UP000308092">
    <property type="component" value="Unassembled WGS sequence"/>
</dbReference>
<protein>
    <submittedName>
        <fullName evidence="4">Uncharacterized protein</fullName>
    </submittedName>
</protein>
<feature type="compositionally biased region" description="Low complexity" evidence="1">
    <location>
        <begin position="589"/>
        <end position="602"/>
    </location>
</feature>
<feature type="compositionally biased region" description="Low complexity" evidence="1">
    <location>
        <begin position="611"/>
        <end position="621"/>
    </location>
</feature>
<feature type="region of interest" description="Disordered" evidence="1">
    <location>
        <begin position="725"/>
        <end position="828"/>
    </location>
</feature>
<feature type="region of interest" description="Disordered" evidence="1">
    <location>
        <begin position="133"/>
        <end position="203"/>
    </location>
</feature>
<dbReference type="InterPro" id="IPR038769">
    <property type="entry name" value="MTC4"/>
</dbReference>
<feature type="compositionally biased region" description="Basic and acidic residues" evidence="1">
    <location>
        <begin position="950"/>
        <end position="965"/>
    </location>
</feature>
<dbReference type="PANTHER" id="PTHR38426:SF1">
    <property type="entry name" value="MAINTENANCE OF TELOMERE CAPPING PROTEIN 4"/>
    <property type="match status" value="1"/>
</dbReference>
<comment type="caution">
    <text evidence="4">The sequence shown here is derived from an EMBL/GenBank/DDBJ whole genome shotgun (WGS) entry which is preliminary data.</text>
</comment>
<feature type="region of interest" description="Disordered" evidence="1">
    <location>
        <begin position="458"/>
        <end position="481"/>
    </location>
</feature>
<dbReference type="RefSeq" id="XP_033428398.1">
    <property type="nucleotide sequence ID" value="XM_033569592.1"/>
</dbReference>
<feature type="compositionally biased region" description="Basic and acidic residues" evidence="1">
    <location>
        <begin position="72"/>
        <end position="88"/>
    </location>
</feature>
<feature type="compositionally biased region" description="Basic and acidic residues" evidence="1">
    <location>
        <begin position="797"/>
        <end position="806"/>
    </location>
</feature>
<feature type="transmembrane region" description="Helical" evidence="2">
    <location>
        <begin position="1235"/>
        <end position="1254"/>
    </location>
</feature>
<dbReference type="STRING" id="1220188.A0A4S3JDF9"/>
<name>A0A4S3JDF9_9EURO</name>
<feature type="compositionally biased region" description="Polar residues" evidence="1">
    <location>
        <begin position="904"/>
        <end position="913"/>
    </location>
</feature>
<dbReference type="OrthoDB" id="5034579at2759"/>
<organism evidence="4 5">
    <name type="scientific">Aspergillus tanneri</name>
    <dbReference type="NCBI Taxonomy" id="1220188"/>
    <lineage>
        <taxon>Eukaryota</taxon>
        <taxon>Fungi</taxon>
        <taxon>Dikarya</taxon>
        <taxon>Ascomycota</taxon>
        <taxon>Pezizomycotina</taxon>
        <taxon>Eurotiomycetes</taxon>
        <taxon>Eurotiomycetidae</taxon>
        <taxon>Eurotiales</taxon>
        <taxon>Aspergillaceae</taxon>
        <taxon>Aspergillus</taxon>
        <taxon>Aspergillus subgen. Circumdati</taxon>
    </lineage>
</organism>
<dbReference type="PANTHER" id="PTHR38426">
    <property type="entry name" value="MAINTENANCE OF TELOMERE CAPPING PROTEIN 4"/>
    <property type="match status" value="1"/>
</dbReference>
<feature type="compositionally biased region" description="Low complexity" evidence="1">
    <location>
        <begin position="89"/>
        <end position="101"/>
    </location>
</feature>
<keyword evidence="2" id="KW-0812">Transmembrane</keyword>
<dbReference type="Proteomes" id="UP000324241">
    <property type="component" value="Unassembled WGS sequence"/>
</dbReference>
<evidence type="ECO:0000313" key="4">
    <source>
        <dbReference type="EMBL" id="THC93085.1"/>
    </source>
</evidence>
<evidence type="ECO:0000313" key="5">
    <source>
        <dbReference type="Proteomes" id="UP000308092"/>
    </source>
</evidence>
<feature type="region of interest" description="Disordered" evidence="1">
    <location>
        <begin position="1035"/>
        <end position="1064"/>
    </location>
</feature>
<evidence type="ECO:0000256" key="2">
    <source>
        <dbReference type="SAM" id="Phobius"/>
    </source>
</evidence>
<evidence type="ECO:0000256" key="1">
    <source>
        <dbReference type="SAM" id="MobiDB-lite"/>
    </source>
</evidence>
<feature type="region of interest" description="Disordered" evidence="1">
    <location>
        <begin position="54"/>
        <end position="121"/>
    </location>
</feature>
<feature type="compositionally biased region" description="Polar residues" evidence="1">
    <location>
        <begin position="471"/>
        <end position="481"/>
    </location>
</feature>
<gene>
    <name evidence="3" type="ORF">ATNIH1004_004928</name>
    <name evidence="4" type="ORF">EYZ11_007451</name>
</gene>
<proteinExistence type="predicted"/>
<feature type="compositionally biased region" description="Basic and acidic residues" evidence="1">
    <location>
        <begin position="914"/>
        <end position="923"/>
    </location>
</feature>
<keyword evidence="2" id="KW-1133">Transmembrane helix</keyword>
<feature type="compositionally biased region" description="Low complexity" evidence="1">
    <location>
        <begin position="728"/>
        <end position="738"/>
    </location>
</feature>
<feature type="compositionally biased region" description="Basic and acidic residues" evidence="1">
    <location>
        <begin position="141"/>
        <end position="154"/>
    </location>
</feature>
<feature type="region of interest" description="Disordered" evidence="1">
    <location>
        <begin position="651"/>
        <end position="712"/>
    </location>
</feature>
<feature type="region of interest" description="Disordered" evidence="1">
    <location>
        <begin position="855"/>
        <end position="980"/>
    </location>
</feature>
<dbReference type="AlphaFoldDB" id="A0A4S3JDF9"/>
<sequence>MCQPYNTNNNGPASAVNSLSSHVSALNGYFLPLRLPALMRTDESHTALHPRSRAFEKEMRSATWQPTLQFESNDRSDKRRGIQTKDGRGSSLEGSTLSGSSRDADRGGRAQRRVHSSGGFLVDSSFLPKSISLRTSHHQARRSEPDQREKRGAPESDITVSKKRSRFPWSRQKETAKETPPVSIEGESSREPPAPQQHVQQDATTHALYPMPAEHRASMGLDKDSLQIVNLALNLSESRKFNTLGRSASNRLSGGRWSTSAGQATVPFAESHAPVAASGFGQDNSHVHRNLPQPFEGQSKPVGLWHEGPMANATPSVLSLLPPSAGSNYSPHTASDSTLARAENAKRHFELFTEYLRLLPSLPPLQLHDTRSTTDSNPANDDRPSSGRVYNPLQVIRNRKVRFRERCPIDPEAEGWHDVENVRDWVTSIETKYSHQDHNTSQCLRLPPFRHRALDVPQKERNEKEPWAASPPSSLKQISRTSSTKAYRPRFDWILSPAELLADAAWVEHVANKSRIVDREGNNLYPDATVLVDHDTYQHIPESEEQLPATGRPMEAEVASRTSLSDSHPGLAEFKRIGRGRRRHRFKSPSRVVHSQSISKKGSSSRRRKLGIGSSSSSSISTLDERPSWASRMDDVLQSGRSISPTYSMSIQKEPAAPHDEGSADETSVPTQGFAGAGKVEGKTGSVSSAPSRDDRYGPLASSTIVDPKVPTTPLHMGFFPGIASNLSSPSSRSPSPSKARLQRSITSRHDRSKSNTQPVAEDNSFDSEALRKYSTPGRTDAWPRPGKVESSPLPDRIPHVHHSDQTKVGVHARKGSSGQHESKLRGIFRGPGKLAEKVSNEVSKMGGLILKKDSTVHSRQSSFATSAGADEGDVSDSIEPFDKNKVTQLEDTNKDNNLGAMTPSHQAPTSSDDVSRPTRRGPENAGAEGSVRLPSRLSSPIRQGDLDEDRGVSELGRRSKDDLKSQNYGMIKSQRKDRGISTSMLHHHHPTCGPEKSFGFGPELHTIREEIRKGRIKDPSVPFSMTRPPVTGLAQAKVTPASSSQERQPISSDQSQSWSISERSIPTEVDIGLPGKREVARTRALLLSSGIKAREITRRAESVQDPPEFLQQAFEPNTPVPRVPRCHEYELAVQTLLHRVEASHNRFQRSIDNYPGEDSSALKSQLHDLENLVQNALNPRVRAAAQDAEDLSIQLNTTSTLAVKQLSDVLDKGIRKRHRRLRWLRRTGFGMLEWALVGVLWWVWLIVMAFKLLRGVLRGLVSAARWVLWL</sequence>